<protein>
    <submittedName>
        <fullName evidence="2">Glyoxalase family protein</fullName>
        <ecNumber evidence="2">4.4.1.5</ecNumber>
    </submittedName>
</protein>
<keyword evidence="3" id="KW-1185">Reference proteome</keyword>
<dbReference type="AlphaFoldDB" id="D4YN06"/>
<dbReference type="InterPro" id="IPR029068">
    <property type="entry name" value="Glyas_Bleomycin-R_OHBP_Dase"/>
</dbReference>
<comment type="caution">
    <text evidence="2">The sequence shown here is derived from an EMBL/GenBank/DDBJ whole genome shotgun (WGS) entry which is preliminary data.</text>
</comment>
<dbReference type="InterPro" id="IPR037523">
    <property type="entry name" value="VOC_core"/>
</dbReference>
<dbReference type="Gene3D" id="3.10.180.10">
    <property type="entry name" value="2,3-Dihydroxybiphenyl 1,2-Dioxygenase, domain 1"/>
    <property type="match status" value="1"/>
</dbReference>
<dbReference type="InterPro" id="IPR004360">
    <property type="entry name" value="Glyas_Fos-R_dOase_dom"/>
</dbReference>
<dbReference type="EMBL" id="ADNU01000039">
    <property type="protein sequence ID" value="EFG47324.1"/>
    <property type="molecule type" value="Genomic_DNA"/>
</dbReference>
<reference evidence="2 3" key="1">
    <citation type="submission" date="2010-04" db="EMBL/GenBank/DDBJ databases">
        <authorList>
            <person name="Qin X."/>
            <person name="Bachman B."/>
            <person name="Battles P."/>
            <person name="Bell A."/>
            <person name="Bess C."/>
            <person name="Bickham C."/>
            <person name="Chaboub L."/>
            <person name="Chen D."/>
            <person name="Coyle M."/>
            <person name="Deiros D.R."/>
            <person name="Dinh H."/>
            <person name="Forbes L."/>
            <person name="Fowler G."/>
            <person name="Francisco L."/>
            <person name="Fu Q."/>
            <person name="Gubbala S."/>
            <person name="Hale W."/>
            <person name="Han Y."/>
            <person name="Hemphill L."/>
            <person name="Highlander S.K."/>
            <person name="Hirani K."/>
            <person name="Hogues M."/>
            <person name="Jackson L."/>
            <person name="Jakkamsetti A."/>
            <person name="Javaid M."/>
            <person name="Jiang H."/>
            <person name="Korchina V."/>
            <person name="Kovar C."/>
            <person name="Lara F."/>
            <person name="Lee S."/>
            <person name="Mata R."/>
            <person name="Mathew T."/>
            <person name="Moen C."/>
            <person name="Morales K."/>
            <person name="Munidasa M."/>
            <person name="Nazareth L."/>
            <person name="Ngo R."/>
            <person name="Nguyen L."/>
            <person name="Okwuonu G."/>
            <person name="Ongeri F."/>
            <person name="Patil S."/>
            <person name="Petrosino J."/>
            <person name="Pham C."/>
            <person name="Pham P."/>
            <person name="Pu L.-L."/>
            <person name="Puazo M."/>
            <person name="Raj R."/>
            <person name="Reid J."/>
            <person name="Rouhana J."/>
            <person name="Saada N."/>
            <person name="Shang Y."/>
            <person name="Simmons D."/>
            <person name="Thornton R."/>
            <person name="Warren J."/>
            <person name="Weissenberger G."/>
            <person name="Zhang J."/>
            <person name="Zhang L."/>
            <person name="Zhou C."/>
            <person name="Zhu D."/>
            <person name="Muzny D."/>
            <person name="Worley K."/>
            <person name="Gibbs R."/>
        </authorList>
    </citation>
    <scope>NUCLEOTIDE SEQUENCE [LARGE SCALE GENOMIC DNA]</scope>
    <source>
        <strain evidence="2 3">ATCC 49030</strain>
    </source>
</reference>
<dbReference type="GO" id="GO:0004462">
    <property type="term" value="F:lactoylglutathione lyase activity"/>
    <property type="evidence" value="ECO:0007669"/>
    <property type="project" value="UniProtKB-EC"/>
</dbReference>
<keyword evidence="2" id="KW-0456">Lyase</keyword>
<feature type="domain" description="VOC" evidence="1">
    <location>
        <begin position="5"/>
        <end position="122"/>
    </location>
</feature>
<dbReference type="Pfam" id="PF00903">
    <property type="entry name" value="Glyoxalase"/>
    <property type="match status" value="1"/>
</dbReference>
<dbReference type="PROSITE" id="PS51819">
    <property type="entry name" value="VOC"/>
    <property type="match status" value="1"/>
</dbReference>
<dbReference type="EC" id="4.4.1.5" evidence="2"/>
<dbReference type="Proteomes" id="UP000005714">
    <property type="component" value="Unassembled WGS sequence"/>
</dbReference>
<dbReference type="STRING" id="585530.HMPREF0183_1315"/>
<dbReference type="SUPFAM" id="SSF54593">
    <property type="entry name" value="Glyoxalase/Bleomycin resistance protein/Dihydroxybiphenyl dioxygenase"/>
    <property type="match status" value="1"/>
</dbReference>
<accession>D4YN06</accession>
<gene>
    <name evidence="2" type="primary">gloA</name>
    <name evidence="2" type="ORF">HMPREF0183_1315</name>
</gene>
<evidence type="ECO:0000259" key="1">
    <source>
        <dbReference type="PROSITE" id="PS51819"/>
    </source>
</evidence>
<sequence length="123" mass="13634">MTAVGPDFVALQVRDLEKSAQFYEKRIGLQRAPHHPDDAIVFNTHPIPFAVRKPLPGVDLDATAPHPGTGVALWIYVPDSQQLFDELEGCGVRVETTLNETPFGKAFSLRDPDGYLLTIHDKQ</sequence>
<organism evidence="2 3">
    <name type="scientific">Brevibacterium mcbrellneri ATCC 49030</name>
    <dbReference type="NCBI Taxonomy" id="585530"/>
    <lineage>
        <taxon>Bacteria</taxon>
        <taxon>Bacillati</taxon>
        <taxon>Actinomycetota</taxon>
        <taxon>Actinomycetes</taxon>
        <taxon>Micrococcales</taxon>
        <taxon>Brevibacteriaceae</taxon>
        <taxon>Brevibacterium</taxon>
    </lineage>
</organism>
<proteinExistence type="predicted"/>
<dbReference type="OrthoDB" id="9792323at2"/>
<name>D4YN06_9MICO</name>
<dbReference type="eggNOG" id="COG0346">
    <property type="taxonomic scope" value="Bacteria"/>
</dbReference>
<evidence type="ECO:0000313" key="3">
    <source>
        <dbReference type="Proteomes" id="UP000005714"/>
    </source>
</evidence>
<dbReference type="RefSeq" id="WP_005884122.1">
    <property type="nucleotide sequence ID" value="NZ_ADNU01000039.1"/>
</dbReference>
<evidence type="ECO:0000313" key="2">
    <source>
        <dbReference type="EMBL" id="EFG47324.1"/>
    </source>
</evidence>